<feature type="compositionally biased region" description="Basic and acidic residues" evidence="2">
    <location>
        <begin position="335"/>
        <end position="353"/>
    </location>
</feature>
<feature type="domain" description="Nematode cuticle collagen N-terminal" evidence="4">
    <location>
        <begin position="19"/>
        <end position="71"/>
    </location>
</feature>
<dbReference type="Pfam" id="PF01484">
    <property type="entry name" value="Col_cuticle_N"/>
    <property type="match status" value="1"/>
</dbReference>
<feature type="compositionally biased region" description="Basic and acidic residues" evidence="2">
    <location>
        <begin position="227"/>
        <end position="236"/>
    </location>
</feature>
<dbReference type="Proteomes" id="UP000783686">
    <property type="component" value="Unassembled WGS sequence"/>
</dbReference>
<protein>
    <recommendedName>
        <fullName evidence="4">Nematode cuticle collagen N-terminal domain-containing protein</fullName>
    </recommendedName>
</protein>
<accession>A0A811KC02</accession>
<feature type="transmembrane region" description="Helical" evidence="3">
    <location>
        <begin position="20"/>
        <end position="43"/>
    </location>
</feature>
<gene>
    <name evidence="5" type="ORF">BOKJ2_LOCUS4827</name>
</gene>
<dbReference type="Proteomes" id="UP000614601">
    <property type="component" value="Unassembled WGS sequence"/>
</dbReference>
<evidence type="ECO:0000313" key="5">
    <source>
        <dbReference type="EMBL" id="CAD5213026.1"/>
    </source>
</evidence>
<keyword evidence="3" id="KW-0812">Transmembrane</keyword>
<dbReference type="PANTHER" id="PTHR24637:SF236">
    <property type="entry name" value="NEMATODE CUTICLE COLLAGEN N-TERMINAL DOMAIN-CONTAINING PROTEIN"/>
    <property type="match status" value="1"/>
</dbReference>
<evidence type="ECO:0000259" key="4">
    <source>
        <dbReference type="SMART" id="SM01088"/>
    </source>
</evidence>
<dbReference type="EMBL" id="CAJFDH010000002">
    <property type="protein sequence ID" value="CAD5213026.1"/>
    <property type="molecule type" value="Genomic_DNA"/>
</dbReference>
<comment type="caution">
    <text evidence="5">The sequence shown here is derived from an EMBL/GenBank/DDBJ whole genome shotgun (WGS) entry which is preliminary data.</text>
</comment>
<evidence type="ECO:0000256" key="2">
    <source>
        <dbReference type="SAM" id="MobiDB-lite"/>
    </source>
</evidence>
<reference evidence="5" key="1">
    <citation type="submission" date="2020-09" db="EMBL/GenBank/DDBJ databases">
        <authorList>
            <person name="Kikuchi T."/>
        </authorList>
    </citation>
    <scope>NUCLEOTIDE SEQUENCE</scope>
    <source>
        <strain evidence="5">SH1</strain>
    </source>
</reference>
<feature type="region of interest" description="Disordered" evidence="2">
    <location>
        <begin position="122"/>
        <end position="395"/>
    </location>
</feature>
<name>A0A811KC02_9BILA</name>
<evidence type="ECO:0000256" key="1">
    <source>
        <dbReference type="ARBA" id="ARBA00022737"/>
    </source>
</evidence>
<keyword evidence="1" id="KW-0677">Repeat</keyword>
<dbReference type="EMBL" id="CAJFCW020000002">
    <property type="protein sequence ID" value="CAG9098723.1"/>
    <property type="molecule type" value="Genomic_DNA"/>
</dbReference>
<dbReference type="Pfam" id="PF01391">
    <property type="entry name" value="Collagen"/>
    <property type="match status" value="2"/>
</dbReference>
<dbReference type="InterPro" id="IPR008160">
    <property type="entry name" value="Collagen"/>
</dbReference>
<dbReference type="AlphaFoldDB" id="A0A811KC02"/>
<keyword evidence="6" id="KW-1185">Reference proteome</keyword>
<proteinExistence type="predicted"/>
<dbReference type="InterPro" id="IPR002486">
    <property type="entry name" value="Col_cuticle_N"/>
</dbReference>
<sequence>MRSFEKFYKRFTMTSSSQTVVVITSIGSAAFIFLTICAAGYIYNDINNLHNEIMLDLTDFKIMVDDAWSGMLNVPDSTSFKTGPGRQGYGHYNLNKNDHRTFLQQIGHRERRSAQCECQAHSNKCPPGPIGPPGAKGKAGEPGPRGDNGRPGAPGIALIGNFPRRAGCIQCPPGPPGLQGKEGAAGPAGDNGQPGYDGRAGQDAYPGVQGAPGEAGPPGLPGTLGRPGHDGRDGRKVKPIIGVKGPPGPPGFLGEEGEPGERPEPGNPGPQGSPGRAGSRGRDGKPGENGADGLPGSPGKDATYCQCPKRGTADEAPSAESNAEFGDATKIPAGKAEKPEDSHEDDVQPHTHSYDAVVTEAPVVKAHHETSTAPPESDFPTPTSNGYRRRKKIRI</sequence>
<dbReference type="GO" id="GO:0042302">
    <property type="term" value="F:structural constituent of cuticle"/>
    <property type="evidence" value="ECO:0007669"/>
    <property type="project" value="InterPro"/>
</dbReference>
<evidence type="ECO:0000313" key="6">
    <source>
        <dbReference type="Proteomes" id="UP000614601"/>
    </source>
</evidence>
<evidence type="ECO:0000256" key="3">
    <source>
        <dbReference type="SAM" id="Phobius"/>
    </source>
</evidence>
<keyword evidence="3" id="KW-1133">Transmembrane helix</keyword>
<dbReference type="SMART" id="SM01088">
    <property type="entry name" value="Col_cuticle_N"/>
    <property type="match status" value="1"/>
</dbReference>
<dbReference type="OrthoDB" id="5876933at2759"/>
<keyword evidence="3" id="KW-0472">Membrane</keyword>
<dbReference type="PANTHER" id="PTHR24637">
    <property type="entry name" value="COLLAGEN"/>
    <property type="match status" value="1"/>
</dbReference>
<organism evidence="5 6">
    <name type="scientific">Bursaphelenchus okinawaensis</name>
    <dbReference type="NCBI Taxonomy" id="465554"/>
    <lineage>
        <taxon>Eukaryota</taxon>
        <taxon>Metazoa</taxon>
        <taxon>Ecdysozoa</taxon>
        <taxon>Nematoda</taxon>
        <taxon>Chromadorea</taxon>
        <taxon>Rhabditida</taxon>
        <taxon>Tylenchina</taxon>
        <taxon>Tylenchomorpha</taxon>
        <taxon>Aphelenchoidea</taxon>
        <taxon>Aphelenchoididae</taxon>
        <taxon>Bursaphelenchus</taxon>
    </lineage>
</organism>